<evidence type="ECO:0000256" key="2">
    <source>
        <dbReference type="ARBA" id="ARBA00023125"/>
    </source>
</evidence>
<dbReference type="InterPro" id="IPR000792">
    <property type="entry name" value="Tscrpt_reg_LuxR_C"/>
</dbReference>
<keyword evidence="1" id="KW-0805">Transcription regulation</keyword>
<dbReference type="GO" id="GO:0006355">
    <property type="term" value="P:regulation of DNA-templated transcription"/>
    <property type="evidence" value="ECO:0007669"/>
    <property type="project" value="InterPro"/>
</dbReference>
<dbReference type="Pfam" id="PF17874">
    <property type="entry name" value="TPR_MalT"/>
    <property type="match status" value="1"/>
</dbReference>
<evidence type="ECO:0000313" key="5">
    <source>
        <dbReference type="EMBL" id="NMV38080.1"/>
    </source>
</evidence>
<proteinExistence type="predicted"/>
<keyword evidence="2" id="KW-0238">DNA-binding</keyword>
<dbReference type="GO" id="GO:0003677">
    <property type="term" value="F:DNA binding"/>
    <property type="evidence" value="ECO:0007669"/>
    <property type="project" value="UniProtKB-KW"/>
</dbReference>
<dbReference type="InterPro" id="IPR059106">
    <property type="entry name" value="WHD_MalT"/>
</dbReference>
<dbReference type="InterPro" id="IPR041617">
    <property type="entry name" value="TPR_MalT"/>
</dbReference>
<dbReference type="CDD" id="cd06170">
    <property type="entry name" value="LuxR_C_like"/>
    <property type="match status" value="1"/>
</dbReference>
<dbReference type="InterPro" id="IPR036388">
    <property type="entry name" value="WH-like_DNA-bd_sf"/>
</dbReference>
<name>A0A848NXS3_9RALS</name>
<organism evidence="5 6">
    <name type="scientific">Ralstonia insidiosa</name>
    <dbReference type="NCBI Taxonomy" id="190721"/>
    <lineage>
        <taxon>Bacteria</taxon>
        <taxon>Pseudomonadati</taxon>
        <taxon>Pseudomonadota</taxon>
        <taxon>Betaproteobacteria</taxon>
        <taxon>Burkholderiales</taxon>
        <taxon>Burkholderiaceae</taxon>
        <taxon>Ralstonia</taxon>
    </lineage>
</organism>
<dbReference type="PROSITE" id="PS50043">
    <property type="entry name" value="HTH_LUXR_2"/>
    <property type="match status" value="1"/>
</dbReference>
<gene>
    <name evidence="5" type="ORF">HGR00_09180</name>
</gene>
<dbReference type="AlphaFoldDB" id="A0A848NXS3"/>
<dbReference type="EMBL" id="JABBZM010000007">
    <property type="protein sequence ID" value="NMV38080.1"/>
    <property type="molecule type" value="Genomic_DNA"/>
</dbReference>
<dbReference type="SUPFAM" id="SSF46894">
    <property type="entry name" value="C-terminal effector domain of the bipartite response regulators"/>
    <property type="match status" value="1"/>
</dbReference>
<dbReference type="Gene3D" id="1.25.40.10">
    <property type="entry name" value="Tetratricopeptide repeat domain"/>
    <property type="match status" value="1"/>
</dbReference>
<dbReference type="SUPFAM" id="SSF52540">
    <property type="entry name" value="P-loop containing nucleoside triphosphate hydrolases"/>
    <property type="match status" value="1"/>
</dbReference>
<protein>
    <submittedName>
        <fullName evidence="5">Helix-turn-helix transcriptional regulator</fullName>
    </submittedName>
</protein>
<evidence type="ECO:0000259" key="4">
    <source>
        <dbReference type="PROSITE" id="PS50043"/>
    </source>
</evidence>
<dbReference type="PANTHER" id="PTHR44688:SF25">
    <property type="entry name" value="HTH LUXR-TYPE DOMAIN-CONTAINING PROTEIN"/>
    <property type="match status" value="1"/>
</dbReference>
<keyword evidence="3" id="KW-0804">Transcription</keyword>
<feature type="domain" description="HTH luxR-type" evidence="4">
    <location>
        <begin position="836"/>
        <end position="901"/>
    </location>
</feature>
<evidence type="ECO:0000313" key="6">
    <source>
        <dbReference type="Proteomes" id="UP000575469"/>
    </source>
</evidence>
<dbReference type="Proteomes" id="UP000575469">
    <property type="component" value="Unassembled WGS sequence"/>
</dbReference>
<evidence type="ECO:0000256" key="3">
    <source>
        <dbReference type="ARBA" id="ARBA00023163"/>
    </source>
</evidence>
<sequence>MTSPSPLAPHVLSMKLSPPAASVSHVFRQRVDDMLCAASSAKLVIVRAPAGFGKTTAMLQYRTQLEAASVATTWLTLDRADNDPARFLCALEAALATVIHEDAFPKFERPAPGTIGEVALRAMDRLAAHPEPFALFLDDFEVLQESGVIALVREIIDHLPHHGRLVIGTRGLPDLKLGRLRARGQLLEIDASVLRFSIEETEQFFRTARPLPLATDDLVRLHRKTEGWAAALWLASASLERNDARTDFIDRFSGTNRSIADYLAEDVVARQPEPMRRFLLRTSILRYLSAPLCQALIPDMDCEAVLHQLEASSLITPIESEDRAWRYHSLIADFLKAQLQREAPAEIPGLHRAAAAWHEARQRPVPAIDHALEGGDFVHAISLLSTQAPVLLGQGRMRLLTRWFDALPDDVLQDHLPLQAIRIWAVTFTRGPWEAMDLLNRSDLLETTDPAVRPHVLALRPTLLGMMDRFDEAVEVGRECLGDWPTGLALADMMLANTMANAFAVHGRHAESRRLLETARRTQSADVSAFNLMYSETIEAICDLQQGRLREAAARLRIALGNGGPHHYGYTGGNAWAGVMYAATVYEANDLKQASHLLQVYVPLARDVLLPDHVTLGYTMLSRIAFARGDVDEAFEMLTQLEYLGHVRRLGRMVAGAKLERSRILLMQGYARAAKEEMQRAEDPALWERVDRLHLIGNDLDYLELAQLRWEALCGDAQAAAMSLHAAADRADSEARHRRAMKLRLLGALAHQRAGMPAAAQAIIGPLLKTACAEGYARLLLDEGGTYLGPLLRQFVRTLDANGTASRSPVLAEYVLRLAQACGGVDEPAEPPVGERAQLLDPLTPKEIQVLQLLAEGYSNNAIAEKLFVSDSTVRTHLRNINNKVCAHSRTQAVAIARRLGVIA</sequence>
<dbReference type="InterPro" id="IPR011990">
    <property type="entry name" value="TPR-like_helical_dom_sf"/>
</dbReference>
<dbReference type="PANTHER" id="PTHR44688">
    <property type="entry name" value="DNA-BINDING TRANSCRIPTIONAL ACTIVATOR DEVR_DOSR"/>
    <property type="match status" value="1"/>
</dbReference>
<dbReference type="InterPro" id="IPR027417">
    <property type="entry name" value="P-loop_NTPase"/>
</dbReference>
<comment type="caution">
    <text evidence="5">The sequence shown here is derived from an EMBL/GenBank/DDBJ whole genome shotgun (WGS) entry which is preliminary data.</text>
</comment>
<dbReference type="Gene3D" id="3.40.50.300">
    <property type="entry name" value="P-loop containing nucleotide triphosphate hydrolases"/>
    <property type="match status" value="1"/>
</dbReference>
<evidence type="ECO:0000256" key="1">
    <source>
        <dbReference type="ARBA" id="ARBA00023015"/>
    </source>
</evidence>
<dbReference type="PROSITE" id="PS00622">
    <property type="entry name" value="HTH_LUXR_1"/>
    <property type="match status" value="1"/>
</dbReference>
<dbReference type="Gene3D" id="1.10.10.10">
    <property type="entry name" value="Winged helix-like DNA-binding domain superfamily/Winged helix DNA-binding domain"/>
    <property type="match status" value="1"/>
</dbReference>
<dbReference type="PRINTS" id="PR00038">
    <property type="entry name" value="HTHLUXR"/>
</dbReference>
<dbReference type="SMART" id="SM00421">
    <property type="entry name" value="HTH_LUXR"/>
    <property type="match status" value="1"/>
</dbReference>
<dbReference type="Pfam" id="PF00196">
    <property type="entry name" value="GerE"/>
    <property type="match status" value="1"/>
</dbReference>
<reference evidence="5 6" key="1">
    <citation type="submission" date="2020-04" db="EMBL/GenBank/DDBJ databases">
        <title>Ralstonia insidiosa genome sequencing and assembly.</title>
        <authorList>
            <person name="Martins R.C.R."/>
            <person name="Perdigao-Neto L.V."/>
            <person name="Levin A.S.S."/>
            <person name="Costa S.F."/>
        </authorList>
    </citation>
    <scope>NUCLEOTIDE SEQUENCE [LARGE SCALE GENOMIC DNA]</scope>
    <source>
        <strain evidence="5 6">5047</strain>
    </source>
</reference>
<dbReference type="Pfam" id="PF25873">
    <property type="entry name" value="WHD_MalT"/>
    <property type="match status" value="1"/>
</dbReference>
<accession>A0A848NXS3</accession>
<dbReference type="InterPro" id="IPR016032">
    <property type="entry name" value="Sig_transdc_resp-reg_C-effctor"/>
</dbReference>